<name>A0A2N0QKK1_9GLOM</name>
<evidence type="ECO:0000313" key="2">
    <source>
        <dbReference type="EMBL" id="PKC51563.1"/>
    </source>
</evidence>
<reference evidence="2 3" key="2">
    <citation type="submission" date="2017-10" db="EMBL/GenBank/DDBJ databases">
        <title>Genome analyses suggest a sexual origin of heterokaryosis in a supposedly ancient asexual fungus.</title>
        <authorList>
            <person name="Corradi N."/>
            <person name="Sedzielewska K."/>
            <person name="Noel J."/>
            <person name="Charron P."/>
            <person name="Farinelli L."/>
            <person name="Marton T."/>
            <person name="Kruger M."/>
            <person name="Pelin A."/>
            <person name="Brachmann A."/>
            <person name="Corradi N."/>
        </authorList>
    </citation>
    <scope>NUCLEOTIDE SEQUENCE [LARGE SCALE GENOMIC DNA]</scope>
    <source>
        <strain evidence="2 3">A1</strain>
    </source>
</reference>
<dbReference type="AlphaFoldDB" id="A0A2N0QKK1"/>
<dbReference type="EMBL" id="LLXH01007402">
    <property type="protein sequence ID" value="PKC51563.1"/>
    <property type="molecule type" value="Genomic_DNA"/>
</dbReference>
<feature type="transmembrane region" description="Helical" evidence="1">
    <location>
        <begin position="121"/>
        <end position="139"/>
    </location>
</feature>
<dbReference type="InterPro" id="IPR010288">
    <property type="entry name" value="EcsB_ABC"/>
</dbReference>
<protein>
    <submittedName>
        <fullName evidence="2">Bacterial ABC transporter EcsB</fullName>
    </submittedName>
</protein>
<keyword evidence="1" id="KW-0812">Transmembrane</keyword>
<evidence type="ECO:0000256" key="1">
    <source>
        <dbReference type="SAM" id="Phobius"/>
    </source>
</evidence>
<sequence>MKAFYRFANYFTDVPHLKGAIRKRSWLNFIYFFVPYTKNNTQGYLVFRTFVRTDDHFYLWVRLTAISALVAAFVDIPIVILIVTAALAFATTIQLKYALLSSSDFRMDMLFPIAKDSRVKAVQKLIRVFIVIQAVIVLLCSIGDALFYVPPLLILLISELTFYLTKNPNQ</sequence>
<feature type="transmembrane region" description="Helical" evidence="1">
    <location>
        <begin position="57"/>
        <end position="74"/>
    </location>
</feature>
<dbReference type="GO" id="GO:0016020">
    <property type="term" value="C:membrane"/>
    <property type="evidence" value="ECO:0007669"/>
    <property type="project" value="InterPro"/>
</dbReference>
<dbReference type="Proteomes" id="UP000232688">
    <property type="component" value="Unassembled WGS sequence"/>
</dbReference>
<comment type="caution">
    <text evidence="2">The sequence shown here is derived from an EMBL/GenBank/DDBJ whole genome shotgun (WGS) entry which is preliminary data.</text>
</comment>
<dbReference type="Pfam" id="PF05975">
    <property type="entry name" value="EcsB"/>
    <property type="match status" value="1"/>
</dbReference>
<feature type="transmembrane region" description="Helical" evidence="1">
    <location>
        <begin position="80"/>
        <end position="100"/>
    </location>
</feature>
<keyword evidence="1" id="KW-0472">Membrane</keyword>
<reference evidence="2 3" key="1">
    <citation type="submission" date="2017-10" db="EMBL/GenBank/DDBJ databases">
        <title>Extensive intraspecific genome diversity in a model arbuscular mycorrhizal fungus.</title>
        <authorList>
            <person name="Chen E.C.H."/>
            <person name="Morin E."/>
            <person name="Baudet D."/>
            <person name="Noel J."/>
            <person name="Ndikumana S."/>
            <person name="Charron P."/>
            <person name="St-Onge C."/>
            <person name="Giorgi J."/>
            <person name="Grigoriev I.V."/>
            <person name="Roux C."/>
            <person name="Martin F.M."/>
            <person name="Corradi N."/>
        </authorList>
    </citation>
    <scope>NUCLEOTIDE SEQUENCE [LARGE SCALE GENOMIC DNA]</scope>
    <source>
        <strain evidence="2 3">A1</strain>
    </source>
</reference>
<evidence type="ECO:0000313" key="3">
    <source>
        <dbReference type="Proteomes" id="UP000232688"/>
    </source>
</evidence>
<proteinExistence type="predicted"/>
<organism evidence="2 3">
    <name type="scientific">Rhizophagus irregularis</name>
    <dbReference type="NCBI Taxonomy" id="588596"/>
    <lineage>
        <taxon>Eukaryota</taxon>
        <taxon>Fungi</taxon>
        <taxon>Fungi incertae sedis</taxon>
        <taxon>Mucoromycota</taxon>
        <taxon>Glomeromycotina</taxon>
        <taxon>Glomeromycetes</taxon>
        <taxon>Glomerales</taxon>
        <taxon>Glomeraceae</taxon>
        <taxon>Rhizophagus</taxon>
    </lineage>
</organism>
<accession>A0A2N0QKK1</accession>
<keyword evidence="1" id="KW-1133">Transmembrane helix</keyword>
<gene>
    <name evidence="2" type="ORF">RhiirA1_483463</name>
</gene>
<dbReference type="VEuPathDB" id="FungiDB:RhiirA1_483463"/>